<dbReference type="Pfam" id="PF02423">
    <property type="entry name" value="OCD_Mu_crystall"/>
    <property type="match status" value="1"/>
</dbReference>
<dbReference type="GO" id="GO:0005737">
    <property type="term" value="C:cytoplasm"/>
    <property type="evidence" value="ECO:0007669"/>
    <property type="project" value="TreeGrafter"/>
</dbReference>
<dbReference type="InterPro" id="IPR003462">
    <property type="entry name" value="ODC_Mu_crystall"/>
</dbReference>
<dbReference type="AlphaFoldDB" id="A0A7M2YX63"/>
<sequence>MLVLSEHDVRELLDMESCIAAMEDVLARLAHDEIHNPLRFLMRPPASALMGFMPAYRGGGSPLFSLKEIVVAPGNSELGLDPHQGAVLLHDGKTGRLHAVLNASAVTEIRTAAVSALATKLLARPGARTVAVLGSGVQGRSHVDAMQTILDDPVIRIWSRNPAHAEALALETHALAAASIEEALDGADVVCTTTASREPILRRAWLAPGTHVNAVGASVPTARELDSDTVASASLFVDRRESTLNESGDYLFAVEEAGIGPEHIRAELGELLTGAHPGRVADDELTLFKSLGIAAEDLAAAELCVERARERGIGSEVEF</sequence>
<dbReference type="SUPFAM" id="SSF51735">
    <property type="entry name" value="NAD(P)-binding Rossmann-fold domains"/>
    <property type="match status" value="1"/>
</dbReference>
<dbReference type="PANTHER" id="PTHR13812">
    <property type="entry name" value="KETIMINE REDUCTASE MU-CRYSTALLIN"/>
    <property type="match status" value="1"/>
</dbReference>
<dbReference type="OrthoDB" id="9801817at2"/>
<dbReference type="PIRSF" id="PIRSF001439">
    <property type="entry name" value="CryM"/>
    <property type="match status" value="1"/>
</dbReference>
<dbReference type="Proteomes" id="UP000254134">
    <property type="component" value="Unassembled WGS sequence"/>
</dbReference>
<evidence type="ECO:0000313" key="2">
    <source>
        <dbReference type="EMBL" id="RDI74474.1"/>
    </source>
</evidence>
<proteinExistence type="inferred from homology"/>
<dbReference type="PANTHER" id="PTHR13812:SF19">
    <property type="entry name" value="KETIMINE REDUCTASE MU-CRYSTALLIN"/>
    <property type="match status" value="1"/>
</dbReference>
<dbReference type="EMBL" id="QQZY01000004">
    <property type="protein sequence ID" value="RDI74474.1"/>
    <property type="molecule type" value="Genomic_DNA"/>
</dbReference>
<comment type="caution">
    <text evidence="2">The sequence shown here is derived from an EMBL/GenBank/DDBJ whole genome shotgun (WGS) entry which is preliminary data.</text>
</comment>
<reference evidence="3" key="2">
    <citation type="journal article" date="2019" name="MicrobiologyOpen">
        <title>High-quality draft genome sequence of Gaiella occulta isolated from a 150 meter deep mineral water borehole and comparison with the genome sequences of other deep-branching lineages of the phylum Actinobacteria.</title>
        <authorList>
            <person name="Severino R."/>
            <person name="Froufe H.J.C."/>
            <person name="Barroso C."/>
            <person name="Albuquerque L."/>
            <person name="Lobo-da-Cunha A."/>
            <person name="da Costa M.S."/>
            <person name="Egas C."/>
        </authorList>
    </citation>
    <scope>NUCLEOTIDE SEQUENCE [LARGE SCALE GENOMIC DNA]</scope>
    <source>
        <strain evidence="3">F2-233</strain>
    </source>
</reference>
<dbReference type="Gene3D" id="3.40.50.720">
    <property type="entry name" value="NAD(P)-binding Rossmann-like Domain"/>
    <property type="match status" value="1"/>
</dbReference>
<dbReference type="GO" id="GO:0016491">
    <property type="term" value="F:oxidoreductase activity"/>
    <property type="evidence" value="ECO:0007669"/>
    <property type="project" value="UniProtKB-ARBA"/>
</dbReference>
<comment type="similarity">
    <text evidence="1">Belongs to the ornithine cyclodeaminase/mu-crystallin family.</text>
</comment>
<dbReference type="InterPro" id="IPR036291">
    <property type="entry name" value="NAD(P)-bd_dom_sf"/>
</dbReference>
<dbReference type="GO" id="GO:0019752">
    <property type="term" value="P:carboxylic acid metabolic process"/>
    <property type="evidence" value="ECO:0007669"/>
    <property type="project" value="UniProtKB-ARBA"/>
</dbReference>
<organism evidence="2 3">
    <name type="scientific">Gaiella occulta</name>
    <dbReference type="NCBI Taxonomy" id="1002870"/>
    <lineage>
        <taxon>Bacteria</taxon>
        <taxon>Bacillati</taxon>
        <taxon>Actinomycetota</taxon>
        <taxon>Thermoleophilia</taxon>
        <taxon>Gaiellales</taxon>
        <taxon>Gaiellaceae</taxon>
        <taxon>Gaiella</taxon>
    </lineage>
</organism>
<dbReference type="RefSeq" id="WP_114796464.1">
    <property type="nucleotide sequence ID" value="NZ_QQZY01000004.1"/>
</dbReference>
<evidence type="ECO:0000256" key="1">
    <source>
        <dbReference type="ARBA" id="ARBA00008903"/>
    </source>
</evidence>
<dbReference type="Gene3D" id="3.30.1780.10">
    <property type="entry name" value="ornithine cyclodeaminase, domain 1"/>
    <property type="match status" value="1"/>
</dbReference>
<gene>
    <name evidence="2" type="ORF">Gocc_2050</name>
</gene>
<dbReference type="InterPro" id="IPR023401">
    <property type="entry name" value="ODC_N"/>
</dbReference>
<name>A0A7M2YX63_9ACTN</name>
<keyword evidence="3" id="KW-1185">Reference proteome</keyword>
<dbReference type="FunFam" id="3.40.50.720:FF:000311">
    <property type="entry name" value="Ornithine cyclodeaminase"/>
    <property type="match status" value="1"/>
</dbReference>
<accession>A0A7M2YX63</accession>
<evidence type="ECO:0000313" key="3">
    <source>
        <dbReference type="Proteomes" id="UP000254134"/>
    </source>
</evidence>
<reference evidence="2 3" key="1">
    <citation type="submission" date="2018-07" db="EMBL/GenBank/DDBJ databases">
        <title>High-quality-draft genome sequence of Gaiella occulta.</title>
        <authorList>
            <person name="Severino R."/>
            <person name="Froufe H.J.C."/>
            <person name="Rainey F.A."/>
            <person name="Barroso C."/>
            <person name="Albuquerque L."/>
            <person name="Lobo-Da-Cunha A."/>
            <person name="Da Costa M.S."/>
            <person name="Egas C."/>
        </authorList>
    </citation>
    <scope>NUCLEOTIDE SEQUENCE [LARGE SCALE GENOMIC DNA]</scope>
    <source>
        <strain evidence="2 3">F2-233</strain>
    </source>
</reference>
<protein>
    <submittedName>
        <fullName evidence="2">Putative ornithine cyclodeaminase mu-crystallin-like protein</fullName>
    </submittedName>
</protein>